<feature type="compositionally biased region" description="Polar residues" evidence="1">
    <location>
        <begin position="1"/>
        <end position="13"/>
    </location>
</feature>
<proteinExistence type="predicted"/>
<evidence type="ECO:0008006" key="4">
    <source>
        <dbReference type="Google" id="ProtNLM"/>
    </source>
</evidence>
<dbReference type="KEGG" id="amob:HG15A2_23230"/>
<evidence type="ECO:0000313" key="2">
    <source>
        <dbReference type="EMBL" id="QDS99034.1"/>
    </source>
</evidence>
<gene>
    <name evidence="2" type="ORF">HG15A2_23230</name>
</gene>
<protein>
    <recommendedName>
        <fullName evidence="4">Heparinase</fullName>
    </recommendedName>
</protein>
<reference evidence="2 3" key="1">
    <citation type="submission" date="2019-02" db="EMBL/GenBank/DDBJ databases">
        <title>Deep-cultivation of Planctomycetes and their phenomic and genomic characterization uncovers novel biology.</title>
        <authorList>
            <person name="Wiegand S."/>
            <person name="Jogler M."/>
            <person name="Boedeker C."/>
            <person name="Pinto D."/>
            <person name="Vollmers J."/>
            <person name="Rivas-Marin E."/>
            <person name="Kohn T."/>
            <person name="Peeters S.H."/>
            <person name="Heuer A."/>
            <person name="Rast P."/>
            <person name="Oberbeckmann S."/>
            <person name="Bunk B."/>
            <person name="Jeske O."/>
            <person name="Meyerdierks A."/>
            <person name="Storesund J.E."/>
            <person name="Kallscheuer N."/>
            <person name="Luecker S."/>
            <person name="Lage O.M."/>
            <person name="Pohl T."/>
            <person name="Merkel B.J."/>
            <person name="Hornburger P."/>
            <person name="Mueller R.-W."/>
            <person name="Bruemmer F."/>
            <person name="Labrenz M."/>
            <person name="Spormann A.M."/>
            <person name="Op den Camp H."/>
            <person name="Overmann J."/>
            <person name="Amann R."/>
            <person name="Jetten M.S.M."/>
            <person name="Mascher T."/>
            <person name="Medema M.H."/>
            <person name="Devos D.P."/>
            <person name="Kaster A.-K."/>
            <person name="Ovreas L."/>
            <person name="Rohde M."/>
            <person name="Galperin M.Y."/>
            <person name="Jogler C."/>
        </authorList>
    </citation>
    <scope>NUCLEOTIDE SEQUENCE [LARGE SCALE GENOMIC DNA]</scope>
    <source>
        <strain evidence="2 3">HG15A2</strain>
    </source>
</reference>
<dbReference type="RefSeq" id="WP_145060320.1">
    <property type="nucleotide sequence ID" value="NZ_CP036263.1"/>
</dbReference>
<dbReference type="OrthoDB" id="277106at2"/>
<keyword evidence="3" id="KW-1185">Reference proteome</keyword>
<sequence>MSQTLLPPNNSMFDASEPQDRPGLLASAGKANFWRSSAPKSANKSLEAAGSTWLKYLASRKAVSAHKLARVPLTQSALGWGIKRTQLSKPCQELLAAADHVLAVGKGNSKEKRLRSVAGLVEKWLAGFHELPQNRDSALSVLAVAQLLPHLASMLDGIMWWRALDALYETAQAAANWQIDLDLPPETTLAQQLISGELPLTLALLFPEMKPLHALRNEARTRLTACLDDLLNGEGQCHGTVLSVWRPLLASWTRCAIMGEKFKKSAWSAEAAAQYAWGVTQALRWTRADGTQVFGGPGDAAWDSDFVAAMLDLAGDAADRAAAAESLSNKLYSRKKSVANPAQPESADHCEWAGLAILRCDWSRKSARVGVDFSSDAIRLEVNAGGRQLFSGNWDLAAEADGTALRIEGSWEEACWFSDDECDYLELSCELAGGGTLERQILLARNDGFLLLTDNLIRPRAEQLTHTWSLPLAKGIAFRAENETREGLLVDEKKLLARIIPASLPEWRVDPRVGTLTVEGEGDQDNRLTLRHQQLGNAVCVPMFIDLSPRRVKKPCTWRQLTVAQSLEIVNHDTAAAFRVQCGKDQWVAYRSLTNPANRTFLGQNVSSEFFVARFLSPEGETEELIEIEGR</sequence>
<dbReference type="Proteomes" id="UP000319852">
    <property type="component" value="Chromosome"/>
</dbReference>
<name>A0A517MVX7_9BACT</name>
<evidence type="ECO:0000313" key="3">
    <source>
        <dbReference type="Proteomes" id="UP000319852"/>
    </source>
</evidence>
<dbReference type="AlphaFoldDB" id="A0A517MVX7"/>
<evidence type="ECO:0000256" key="1">
    <source>
        <dbReference type="SAM" id="MobiDB-lite"/>
    </source>
</evidence>
<accession>A0A517MVX7</accession>
<dbReference type="EMBL" id="CP036263">
    <property type="protein sequence ID" value="QDS99034.1"/>
    <property type="molecule type" value="Genomic_DNA"/>
</dbReference>
<feature type="region of interest" description="Disordered" evidence="1">
    <location>
        <begin position="1"/>
        <end position="21"/>
    </location>
</feature>
<organism evidence="2 3">
    <name type="scientific">Adhaeretor mobilis</name>
    <dbReference type="NCBI Taxonomy" id="1930276"/>
    <lineage>
        <taxon>Bacteria</taxon>
        <taxon>Pseudomonadati</taxon>
        <taxon>Planctomycetota</taxon>
        <taxon>Planctomycetia</taxon>
        <taxon>Pirellulales</taxon>
        <taxon>Lacipirellulaceae</taxon>
        <taxon>Adhaeretor</taxon>
    </lineage>
</organism>